<sequence>MAERDTLSLPRFRQRVAKRRKPGRAKVGTPCWVRSHARIAFLQGERKGQENLKNDLIRRIKMLEFALKQERIKSHKLKYDTDPNPAELKAPVFDDVNKEEPMDGELFITSNSNVSWRQGRQLLRQYLQEIGYTDTILDVRSARVRTLLGLGPAANAGSGNAPDDKAAHPAVNGGSAGGTAPGEPVKRSSDTQRRVPGKKMVNVAENALLDTEASVLATFDFLATETVDMEDDEDNFSDEMEDAVSADDEAEERMDNRRIKSKLINQLVEEYRRERRGRKGVAASVSSQRPKRSALQAMLASLSTPGSAAAMAAASAEEGGPGGNPAFSFATSSPPRIPAFSSPSAPPPAVPSSSSPSPTSASQNPSTSPSSATFGMASSGDVVLNGQLGRQPIASRLASYTAFLEEADDVGRSVWFVTAARGGGG</sequence>
<evidence type="ECO:0000313" key="2">
    <source>
        <dbReference type="Proteomes" id="UP000821865"/>
    </source>
</evidence>
<dbReference type="EMBL" id="CM023476">
    <property type="protein sequence ID" value="KAH7940459.1"/>
    <property type="molecule type" value="Genomic_DNA"/>
</dbReference>
<protein>
    <submittedName>
        <fullName evidence="1">Uncharacterized protein</fullName>
    </submittedName>
</protein>
<keyword evidence="2" id="KW-1185">Reference proteome</keyword>
<name>A0ACB8CCJ6_DERSI</name>
<reference evidence="1" key="1">
    <citation type="submission" date="2020-05" db="EMBL/GenBank/DDBJ databases">
        <title>Large-scale comparative analyses of tick genomes elucidate their genetic diversity and vector capacities.</title>
        <authorList>
            <person name="Jia N."/>
            <person name="Wang J."/>
            <person name="Shi W."/>
            <person name="Du L."/>
            <person name="Sun Y."/>
            <person name="Zhan W."/>
            <person name="Jiang J."/>
            <person name="Wang Q."/>
            <person name="Zhang B."/>
            <person name="Ji P."/>
            <person name="Sakyi L.B."/>
            <person name="Cui X."/>
            <person name="Yuan T."/>
            <person name="Jiang B."/>
            <person name="Yang W."/>
            <person name="Lam T.T.-Y."/>
            <person name="Chang Q."/>
            <person name="Ding S."/>
            <person name="Wang X."/>
            <person name="Zhu J."/>
            <person name="Ruan X."/>
            <person name="Zhao L."/>
            <person name="Wei J."/>
            <person name="Que T."/>
            <person name="Du C."/>
            <person name="Cheng J."/>
            <person name="Dai P."/>
            <person name="Han X."/>
            <person name="Huang E."/>
            <person name="Gao Y."/>
            <person name="Liu J."/>
            <person name="Shao H."/>
            <person name="Ye R."/>
            <person name="Li L."/>
            <person name="Wei W."/>
            <person name="Wang X."/>
            <person name="Wang C."/>
            <person name="Yang T."/>
            <person name="Huo Q."/>
            <person name="Li W."/>
            <person name="Guo W."/>
            <person name="Chen H."/>
            <person name="Zhou L."/>
            <person name="Ni X."/>
            <person name="Tian J."/>
            <person name="Zhou Y."/>
            <person name="Sheng Y."/>
            <person name="Liu T."/>
            <person name="Pan Y."/>
            <person name="Xia L."/>
            <person name="Li J."/>
            <person name="Zhao F."/>
            <person name="Cao W."/>
        </authorList>
    </citation>
    <scope>NUCLEOTIDE SEQUENCE</scope>
    <source>
        <strain evidence="1">Dsil-2018</strain>
    </source>
</reference>
<organism evidence="1 2">
    <name type="scientific">Dermacentor silvarum</name>
    <name type="common">Tick</name>
    <dbReference type="NCBI Taxonomy" id="543639"/>
    <lineage>
        <taxon>Eukaryota</taxon>
        <taxon>Metazoa</taxon>
        <taxon>Ecdysozoa</taxon>
        <taxon>Arthropoda</taxon>
        <taxon>Chelicerata</taxon>
        <taxon>Arachnida</taxon>
        <taxon>Acari</taxon>
        <taxon>Parasitiformes</taxon>
        <taxon>Ixodida</taxon>
        <taxon>Ixodoidea</taxon>
        <taxon>Ixodidae</taxon>
        <taxon>Rhipicephalinae</taxon>
        <taxon>Dermacentor</taxon>
    </lineage>
</organism>
<evidence type="ECO:0000313" key="1">
    <source>
        <dbReference type="EMBL" id="KAH7940459.1"/>
    </source>
</evidence>
<accession>A0ACB8CCJ6</accession>
<dbReference type="Proteomes" id="UP000821865">
    <property type="component" value="Chromosome 7"/>
</dbReference>
<gene>
    <name evidence="1" type="ORF">HPB49_000323</name>
</gene>
<proteinExistence type="predicted"/>
<comment type="caution">
    <text evidence="1">The sequence shown here is derived from an EMBL/GenBank/DDBJ whole genome shotgun (WGS) entry which is preliminary data.</text>
</comment>